<dbReference type="AlphaFoldDB" id="A0A0C9Y199"/>
<evidence type="ECO:0000256" key="1">
    <source>
        <dbReference type="SAM" id="MobiDB-lite"/>
    </source>
</evidence>
<keyword evidence="3" id="KW-1185">Reference proteome</keyword>
<feature type="compositionally biased region" description="Polar residues" evidence="1">
    <location>
        <begin position="213"/>
        <end position="233"/>
    </location>
</feature>
<gene>
    <name evidence="2" type="ORF">K443DRAFT_2218</name>
</gene>
<sequence length="457" mass="50882">MSTKFLIMVDTPASSSEPNEIDLSVVACLTFYKAGTTGKGKKQTKDIKAKTFNHNFSDSKDNYLELLTAILEKHHIDKKYKVTARNVYPCKIQVHPAKQGDAPDVVNYEEYQDLVKNMILSAPVGKPVVIFVEMPDIEKSAKRVKASDNDGGSSSKDEDAACDRDDNDNPGLSKEQYNLAKERTKLEKRYQNDHDGSYTYINATGVDKDKSVDINNPPHTQTFDPANRKSSLLTRKHSESSGSTGTEVSSETSTLATLSGIINSIASLVHPVNQPLPSTPKKNQPDNHHTFKPSPSQLGRFLTHAEKDVGVKNASRHEYALADEGYGPDILHLVDDKALCTLGIPARDVLRLKQAAPLWWKVEPGRALKRRHEVLEGSPAEKLQETPPNKKMRFEKRYLEGGSWTLFGPGTMEGDVDPNTDFTWYFYSKDLKMTLPLPHGLVPILNGEEDNSLWPSH</sequence>
<feature type="region of interest" description="Disordered" evidence="1">
    <location>
        <begin position="141"/>
        <end position="178"/>
    </location>
</feature>
<feature type="compositionally biased region" description="Basic and acidic residues" evidence="1">
    <location>
        <begin position="155"/>
        <end position="164"/>
    </location>
</feature>
<feature type="region of interest" description="Disordered" evidence="1">
    <location>
        <begin position="208"/>
        <end position="251"/>
    </location>
</feature>
<organism evidence="2 3">
    <name type="scientific">Laccaria amethystina LaAM-08-1</name>
    <dbReference type="NCBI Taxonomy" id="1095629"/>
    <lineage>
        <taxon>Eukaryota</taxon>
        <taxon>Fungi</taxon>
        <taxon>Dikarya</taxon>
        <taxon>Basidiomycota</taxon>
        <taxon>Agaricomycotina</taxon>
        <taxon>Agaricomycetes</taxon>
        <taxon>Agaricomycetidae</taxon>
        <taxon>Agaricales</taxon>
        <taxon>Agaricineae</taxon>
        <taxon>Hydnangiaceae</taxon>
        <taxon>Laccaria</taxon>
    </lineage>
</organism>
<dbReference type="Proteomes" id="UP000054477">
    <property type="component" value="Unassembled WGS sequence"/>
</dbReference>
<reference evidence="3" key="2">
    <citation type="submission" date="2015-01" db="EMBL/GenBank/DDBJ databases">
        <title>Evolutionary Origins and Diversification of the Mycorrhizal Mutualists.</title>
        <authorList>
            <consortium name="DOE Joint Genome Institute"/>
            <consortium name="Mycorrhizal Genomics Consortium"/>
            <person name="Kohler A."/>
            <person name="Kuo A."/>
            <person name="Nagy L.G."/>
            <person name="Floudas D."/>
            <person name="Copeland A."/>
            <person name="Barry K.W."/>
            <person name="Cichocki N."/>
            <person name="Veneault-Fourrey C."/>
            <person name="LaButti K."/>
            <person name="Lindquist E.A."/>
            <person name="Lipzen A."/>
            <person name="Lundell T."/>
            <person name="Morin E."/>
            <person name="Murat C."/>
            <person name="Riley R."/>
            <person name="Ohm R."/>
            <person name="Sun H."/>
            <person name="Tunlid A."/>
            <person name="Henrissat B."/>
            <person name="Grigoriev I.V."/>
            <person name="Hibbett D.S."/>
            <person name="Martin F."/>
        </authorList>
    </citation>
    <scope>NUCLEOTIDE SEQUENCE [LARGE SCALE GENOMIC DNA]</scope>
    <source>
        <strain evidence="3">LaAM-08-1</strain>
    </source>
</reference>
<dbReference type="HOGENOM" id="CLU_033557_2_0_1"/>
<evidence type="ECO:0000313" key="3">
    <source>
        <dbReference type="Proteomes" id="UP000054477"/>
    </source>
</evidence>
<feature type="compositionally biased region" description="Low complexity" evidence="1">
    <location>
        <begin position="240"/>
        <end position="251"/>
    </location>
</feature>
<reference evidence="2 3" key="1">
    <citation type="submission" date="2014-04" db="EMBL/GenBank/DDBJ databases">
        <authorList>
            <consortium name="DOE Joint Genome Institute"/>
            <person name="Kuo A."/>
            <person name="Kohler A."/>
            <person name="Nagy L.G."/>
            <person name="Floudas D."/>
            <person name="Copeland A."/>
            <person name="Barry K.W."/>
            <person name="Cichocki N."/>
            <person name="Veneault-Fourrey C."/>
            <person name="LaButti K."/>
            <person name="Lindquist E.A."/>
            <person name="Lipzen A."/>
            <person name="Lundell T."/>
            <person name="Morin E."/>
            <person name="Murat C."/>
            <person name="Sun H."/>
            <person name="Tunlid A."/>
            <person name="Henrissat B."/>
            <person name="Grigoriev I.V."/>
            <person name="Hibbett D.S."/>
            <person name="Martin F."/>
            <person name="Nordberg H.P."/>
            <person name="Cantor M.N."/>
            <person name="Hua S.X."/>
        </authorList>
    </citation>
    <scope>NUCLEOTIDE SEQUENCE [LARGE SCALE GENOMIC DNA]</scope>
    <source>
        <strain evidence="2 3">LaAM-08-1</strain>
    </source>
</reference>
<protein>
    <submittedName>
        <fullName evidence="2">Uncharacterized protein</fullName>
    </submittedName>
</protein>
<dbReference type="EMBL" id="KN838546">
    <property type="protein sequence ID" value="KIK07679.1"/>
    <property type="molecule type" value="Genomic_DNA"/>
</dbReference>
<accession>A0A0C9Y199</accession>
<name>A0A0C9Y199_9AGAR</name>
<evidence type="ECO:0000313" key="2">
    <source>
        <dbReference type="EMBL" id="KIK07679.1"/>
    </source>
</evidence>
<feature type="region of interest" description="Disordered" evidence="1">
    <location>
        <begin position="272"/>
        <end position="298"/>
    </location>
</feature>
<dbReference type="OrthoDB" id="3259884at2759"/>
<proteinExistence type="predicted"/>